<reference evidence="1 2" key="1">
    <citation type="submission" date="2019-12" db="EMBL/GenBank/DDBJ databases">
        <title>Novel species isolated from a subtropical stream in China.</title>
        <authorList>
            <person name="Lu H."/>
        </authorList>
    </citation>
    <scope>NUCLEOTIDE SEQUENCE [LARGE SCALE GENOMIC DNA]</scope>
    <source>
        <strain evidence="1 2">FT135W</strain>
    </source>
</reference>
<dbReference type="EMBL" id="WWCN01000016">
    <property type="protein sequence ID" value="MYM25486.1"/>
    <property type="molecule type" value="Genomic_DNA"/>
</dbReference>
<name>A0A6L8KDK7_9BURK</name>
<dbReference type="AlphaFoldDB" id="A0A6L8KDK7"/>
<dbReference type="Proteomes" id="UP000479335">
    <property type="component" value="Unassembled WGS sequence"/>
</dbReference>
<proteinExistence type="predicted"/>
<dbReference type="RefSeq" id="WP_161008936.1">
    <property type="nucleotide sequence ID" value="NZ_WWCN01000016.1"/>
</dbReference>
<evidence type="ECO:0000313" key="2">
    <source>
        <dbReference type="Proteomes" id="UP000479335"/>
    </source>
</evidence>
<sequence>MIALISPSDQHASRWWAHLIVEHRWRVARLLGALHTFGLNNKPLKKASANAIRHLRILIGTGTAIMLGGEIAFHDLLRRIRREPSSATSAQLMRDAFPALLTKIRRQLPHSAQEVILGWVRTYLQEQSNNAEAISWKASRVTLSATECAKRLHIRPERVLEILSSHGVTPPARVTGAGRTMLAVAPSVIEAIQSKSAGMLPHAAASRIYGLSIARLTCLIKMGLINGDGRKVDRESIADLLRGAVQTPAKRPSGTDLIPLDSLLRTAVPLPHTAAFFTALLSGIISSAGIPNHAREILVCRLDTKAVLAECSAPINELISIPQAAERLKLKQEVLYHLVDRGLVKVISTRIGRRAARYITEFEIARFTAQIEPLSIAASRNGVSKQSALRWATSCQLEIVSGPSIDGGRQYFVRKNGLPISH</sequence>
<evidence type="ECO:0000313" key="1">
    <source>
        <dbReference type="EMBL" id="MYM25486.1"/>
    </source>
</evidence>
<gene>
    <name evidence="1" type="ORF">GTP46_22915</name>
</gene>
<evidence type="ECO:0008006" key="3">
    <source>
        <dbReference type="Google" id="ProtNLM"/>
    </source>
</evidence>
<keyword evidence="2" id="KW-1185">Reference proteome</keyword>
<comment type="caution">
    <text evidence="1">The sequence shown here is derived from an EMBL/GenBank/DDBJ whole genome shotgun (WGS) entry which is preliminary data.</text>
</comment>
<accession>A0A6L8KDK7</accession>
<organism evidence="1 2">
    <name type="scientific">Duganella flavida</name>
    <dbReference type="NCBI Taxonomy" id="2692175"/>
    <lineage>
        <taxon>Bacteria</taxon>
        <taxon>Pseudomonadati</taxon>
        <taxon>Pseudomonadota</taxon>
        <taxon>Betaproteobacteria</taxon>
        <taxon>Burkholderiales</taxon>
        <taxon>Oxalobacteraceae</taxon>
        <taxon>Telluria group</taxon>
        <taxon>Duganella</taxon>
    </lineage>
</organism>
<protein>
    <recommendedName>
        <fullName evidence="3">Helix-turn-helix domain-containing protein</fullName>
    </recommendedName>
</protein>